<dbReference type="OrthoDB" id="9806939at2"/>
<organism evidence="7 9">
    <name type="scientific">Leptospira barantonii</name>
    <dbReference type="NCBI Taxonomy" id="2023184"/>
    <lineage>
        <taxon>Bacteria</taxon>
        <taxon>Pseudomonadati</taxon>
        <taxon>Spirochaetota</taxon>
        <taxon>Spirochaetia</taxon>
        <taxon>Leptospirales</taxon>
        <taxon>Leptospiraceae</taxon>
        <taxon>Leptospira</taxon>
    </lineage>
</organism>
<dbReference type="Proteomes" id="UP000231879">
    <property type="component" value="Unassembled WGS sequence"/>
</dbReference>
<comment type="similarity">
    <text evidence="1">Belongs to the membrane fusion protein (MFP) (TC 8.A.1) family.</text>
</comment>
<accession>A0A2M9YVN7</accession>
<reference evidence="6 8" key="1">
    <citation type="submission" date="2017-07" db="EMBL/GenBank/DDBJ databases">
        <title>Leptospira spp. isolated from tropical soils.</title>
        <authorList>
            <person name="Thibeaux R."/>
            <person name="Iraola G."/>
            <person name="Ferres I."/>
            <person name="Bierque E."/>
            <person name="Girault D."/>
            <person name="Soupe-Gilbert M.-E."/>
            <person name="Picardeau M."/>
            <person name="Goarant C."/>
        </authorList>
    </citation>
    <scope>NUCLEOTIDE SEQUENCE [LARGE SCALE GENOMIC DNA]</scope>
    <source>
        <strain evidence="6 8">FH4-C-A1</strain>
    </source>
</reference>
<evidence type="ECO:0000256" key="3">
    <source>
        <dbReference type="SAM" id="Phobius"/>
    </source>
</evidence>
<keyword evidence="3" id="KW-1133">Transmembrane helix</keyword>
<proteinExistence type="inferred from homology"/>
<dbReference type="FunFam" id="2.40.30.170:FF:000010">
    <property type="entry name" value="Efflux RND transporter periplasmic adaptor subunit"/>
    <property type="match status" value="1"/>
</dbReference>
<dbReference type="EMBL" id="RQGN01000032">
    <property type="protein sequence ID" value="TGM06332.1"/>
    <property type="molecule type" value="Genomic_DNA"/>
</dbReference>
<dbReference type="InterPro" id="IPR051909">
    <property type="entry name" value="MFP_Cation_Efflux"/>
</dbReference>
<evidence type="ECO:0000313" key="8">
    <source>
        <dbReference type="Proteomes" id="UP000231879"/>
    </source>
</evidence>
<evidence type="ECO:0000259" key="4">
    <source>
        <dbReference type="Pfam" id="PF25954"/>
    </source>
</evidence>
<dbReference type="Gene3D" id="1.10.287.470">
    <property type="entry name" value="Helix hairpin bin"/>
    <property type="match status" value="1"/>
</dbReference>
<dbReference type="PANTHER" id="PTHR30097">
    <property type="entry name" value="CATION EFFLUX SYSTEM PROTEIN CUSB"/>
    <property type="match status" value="1"/>
</dbReference>
<feature type="transmembrane region" description="Helical" evidence="3">
    <location>
        <begin position="20"/>
        <end position="38"/>
    </location>
</feature>
<protein>
    <submittedName>
        <fullName evidence="6 7">Efflux transporter periplasmic adaptor subunit</fullName>
    </submittedName>
</protein>
<dbReference type="PANTHER" id="PTHR30097:SF4">
    <property type="entry name" value="SLR6042 PROTEIN"/>
    <property type="match status" value="1"/>
</dbReference>
<evidence type="ECO:0000256" key="2">
    <source>
        <dbReference type="ARBA" id="ARBA00022448"/>
    </source>
</evidence>
<evidence type="ECO:0000313" key="7">
    <source>
        <dbReference type="EMBL" id="TGM06332.1"/>
    </source>
</evidence>
<dbReference type="Gene3D" id="2.40.420.20">
    <property type="match status" value="1"/>
</dbReference>
<keyword evidence="8" id="KW-1185">Reference proteome</keyword>
<reference evidence="7 9" key="2">
    <citation type="journal article" date="2019" name="PLoS Negl. Trop. Dis.">
        <title>Revisiting the worldwide diversity of Leptospira species in the environment.</title>
        <authorList>
            <person name="Vincent A.T."/>
            <person name="Schiettekatte O."/>
            <person name="Bourhy P."/>
            <person name="Veyrier F.J."/>
            <person name="Picardeau M."/>
        </authorList>
    </citation>
    <scope>NUCLEOTIDE SEQUENCE [LARGE SCALE GENOMIC DNA]</scope>
    <source>
        <strain evidence="7 9">201702444</strain>
    </source>
</reference>
<evidence type="ECO:0000259" key="5">
    <source>
        <dbReference type="Pfam" id="PF25975"/>
    </source>
</evidence>
<keyword evidence="3" id="KW-0812">Transmembrane</keyword>
<dbReference type="Pfam" id="PF25954">
    <property type="entry name" value="Beta-barrel_RND_2"/>
    <property type="match status" value="1"/>
</dbReference>
<dbReference type="InterPro" id="IPR058649">
    <property type="entry name" value="CzcB_C"/>
</dbReference>
<feature type="domain" description="CzcB-like C-terminal circularly permuted SH3-like" evidence="5">
    <location>
        <begin position="279"/>
        <end position="340"/>
    </location>
</feature>
<dbReference type="Pfam" id="PF25975">
    <property type="entry name" value="CzcB_C"/>
    <property type="match status" value="1"/>
</dbReference>
<name>A0A2M9YVN7_9LEPT</name>
<dbReference type="AlphaFoldDB" id="A0A2M9YVN7"/>
<dbReference type="InterPro" id="IPR058792">
    <property type="entry name" value="Beta-barrel_RND_2"/>
</dbReference>
<gene>
    <name evidence="6" type="ORF">CH367_19150</name>
    <name evidence="7" type="ORF">EHQ76_05870</name>
</gene>
<dbReference type="Gene3D" id="2.40.30.170">
    <property type="match status" value="1"/>
</dbReference>
<dbReference type="Proteomes" id="UP000298429">
    <property type="component" value="Unassembled WGS sequence"/>
</dbReference>
<dbReference type="SUPFAM" id="SSF111369">
    <property type="entry name" value="HlyD-like secretion proteins"/>
    <property type="match status" value="1"/>
</dbReference>
<comment type="caution">
    <text evidence="7">The sequence shown here is derived from an EMBL/GenBank/DDBJ whole genome shotgun (WGS) entry which is preliminary data.</text>
</comment>
<evidence type="ECO:0000313" key="6">
    <source>
        <dbReference type="EMBL" id="PJZ55593.1"/>
    </source>
</evidence>
<keyword evidence="2" id="KW-0813">Transport</keyword>
<keyword evidence="3" id="KW-0472">Membrane</keyword>
<dbReference type="EMBL" id="NPDS01000010">
    <property type="protein sequence ID" value="PJZ55593.1"/>
    <property type="molecule type" value="Genomic_DNA"/>
</dbReference>
<evidence type="ECO:0000313" key="9">
    <source>
        <dbReference type="Proteomes" id="UP000298429"/>
    </source>
</evidence>
<dbReference type="RefSeq" id="WP_100764114.1">
    <property type="nucleotide sequence ID" value="NZ_NPDS01000010.1"/>
</dbReference>
<sequence>MIFKNLFHSFVSFYQKRPRIVLMGSVLLLTLAIFLQNWNTSRKAQEHWKLEKARSPRVTEAGARIEFPKEHPGLARLVYQKIGKGNAAFSVIASARVIASINTSVNSGERLILFDSGETTHLYSEYKRTRAVASKGYKDLARIKDMYVNQAATRRDVTEAESNFAVAKAESAEAESKLRTIGFNPKELDAVSGSGSSYWIICDVPESQLSEVENGEEVKIQFSSFPGKIFLGKAEAVGEVIDPVLRAVKVRVTLKNTKERILPGMFARVDFGDPRSSVLAIPNQAIVTVDEKHYVFLKEDEHSFRRKQVVLGSSGDERTIVKDGLSEGDEIVIDGAILLKGISFGF</sequence>
<feature type="domain" description="CusB-like beta-barrel" evidence="4">
    <location>
        <begin position="199"/>
        <end position="273"/>
    </location>
</feature>
<evidence type="ECO:0000256" key="1">
    <source>
        <dbReference type="ARBA" id="ARBA00009477"/>
    </source>
</evidence>